<name>A0A5B7JUR2_PORTR</name>
<accession>A0A5B7JUR2</accession>
<feature type="region of interest" description="Disordered" evidence="1">
    <location>
        <begin position="1"/>
        <end position="26"/>
    </location>
</feature>
<dbReference type="AlphaFoldDB" id="A0A5B7JUR2"/>
<gene>
    <name evidence="2" type="ORF">E2C01_093648</name>
</gene>
<organism evidence="2 3">
    <name type="scientific">Portunus trituberculatus</name>
    <name type="common">Swimming crab</name>
    <name type="synonym">Neptunus trituberculatus</name>
    <dbReference type="NCBI Taxonomy" id="210409"/>
    <lineage>
        <taxon>Eukaryota</taxon>
        <taxon>Metazoa</taxon>
        <taxon>Ecdysozoa</taxon>
        <taxon>Arthropoda</taxon>
        <taxon>Crustacea</taxon>
        <taxon>Multicrustacea</taxon>
        <taxon>Malacostraca</taxon>
        <taxon>Eumalacostraca</taxon>
        <taxon>Eucarida</taxon>
        <taxon>Decapoda</taxon>
        <taxon>Pleocyemata</taxon>
        <taxon>Brachyura</taxon>
        <taxon>Eubrachyura</taxon>
        <taxon>Portunoidea</taxon>
        <taxon>Portunidae</taxon>
        <taxon>Portuninae</taxon>
        <taxon>Portunus</taxon>
    </lineage>
</organism>
<sequence length="26" mass="2798">MMDTRLARTLRAGAGSDGRPFVTCSK</sequence>
<dbReference type="EMBL" id="VSRR010113439">
    <property type="protein sequence ID" value="MPC98285.1"/>
    <property type="molecule type" value="Genomic_DNA"/>
</dbReference>
<evidence type="ECO:0000313" key="3">
    <source>
        <dbReference type="Proteomes" id="UP000324222"/>
    </source>
</evidence>
<proteinExistence type="predicted"/>
<comment type="caution">
    <text evidence="2">The sequence shown here is derived from an EMBL/GenBank/DDBJ whole genome shotgun (WGS) entry which is preliminary data.</text>
</comment>
<dbReference type="Proteomes" id="UP000324222">
    <property type="component" value="Unassembled WGS sequence"/>
</dbReference>
<evidence type="ECO:0000256" key="1">
    <source>
        <dbReference type="SAM" id="MobiDB-lite"/>
    </source>
</evidence>
<protein>
    <submittedName>
        <fullName evidence="2">Uncharacterized protein</fullName>
    </submittedName>
</protein>
<keyword evidence="3" id="KW-1185">Reference proteome</keyword>
<reference evidence="2 3" key="1">
    <citation type="submission" date="2019-05" db="EMBL/GenBank/DDBJ databases">
        <title>Another draft genome of Portunus trituberculatus and its Hox gene families provides insights of decapod evolution.</title>
        <authorList>
            <person name="Jeong J.-H."/>
            <person name="Song I."/>
            <person name="Kim S."/>
            <person name="Choi T."/>
            <person name="Kim D."/>
            <person name="Ryu S."/>
            <person name="Kim W."/>
        </authorList>
    </citation>
    <scope>NUCLEOTIDE SEQUENCE [LARGE SCALE GENOMIC DNA]</scope>
    <source>
        <tissue evidence="2">Muscle</tissue>
    </source>
</reference>
<evidence type="ECO:0000313" key="2">
    <source>
        <dbReference type="EMBL" id="MPC98285.1"/>
    </source>
</evidence>